<sequence>QRGPGERLISRSYISSLAICKITYTKSQVFVEATARPLPDWTTFTKHVQAPAKTNVKPVKGKELGSFAAFGAYVGQLRHCTSLQLSSLW</sequence>
<reference evidence="1" key="2">
    <citation type="submission" date="2025-03" db="EMBL/GenBank/DDBJ databases">
        <authorList>
            <consortium name="ELIXIR-Norway"/>
            <consortium name="Elixir Norway"/>
        </authorList>
    </citation>
    <scope>NUCLEOTIDE SEQUENCE</scope>
</reference>
<evidence type="ECO:0000313" key="2">
    <source>
        <dbReference type="Proteomes" id="UP001162501"/>
    </source>
</evidence>
<reference evidence="1" key="1">
    <citation type="submission" date="2023-05" db="EMBL/GenBank/DDBJ databases">
        <authorList>
            <consortium name="ELIXIR-Norway"/>
        </authorList>
    </citation>
    <scope>NUCLEOTIDE SEQUENCE</scope>
</reference>
<dbReference type="Proteomes" id="UP001162501">
    <property type="component" value="Chromosome 24"/>
</dbReference>
<proteinExistence type="predicted"/>
<feature type="non-terminal residue" evidence="1">
    <location>
        <position position="89"/>
    </location>
</feature>
<evidence type="ECO:0000313" key="1">
    <source>
        <dbReference type="EMBL" id="CAN0229994.1"/>
    </source>
</evidence>
<gene>
    <name evidence="1" type="ORF">MRATA1EN22A_LOCUS14005</name>
</gene>
<protein>
    <submittedName>
        <fullName evidence="1">Uncharacterized protein</fullName>
    </submittedName>
</protein>
<accession>A0AC59Z4M7</accession>
<dbReference type="EMBL" id="OX596108">
    <property type="protein sequence ID" value="CAN0229994.1"/>
    <property type="molecule type" value="Genomic_DNA"/>
</dbReference>
<feature type="non-terminal residue" evidence="1">
    <location>
        <position position="1"/>
    </location>
</feature>
<name>A0AC59Z4M7_RANTA</name>
<organism evidence="1 2">
    <name type="scientific">Rangifer tarandus platyrhynchus</name>
    <name type="common">Svalbard reindeer</name>
    <dbReference type="NCBI Taxonomy" id="3082113"/>
    <lineage>
        <taxon>Eukaryota</taxon>
        <taxon>Metazoa</taxon>
        <taxon>Chordata</taxon>
        <taxon>Craniata</taxon>
        <taxon>Vertebrata</taxon>
        <taxon>Euteleostomi</taxon>
        <taxon>Mammalia</taxon>
        <taxon>Eutheria</taxon>
        <taxon>Laurasiatheria</taxon>
        <taxon>Artiodactyla</taxon>
        <taxon>Ruminantia</taxon>
        <taxon>Pecora</taxon>
        <taxon>Cervidae</taxon>
        <taxon>Odocoileinae</taxon>
        <taxon>Rangifer</taxon>
    </lineage>
</organism>